<proteinExistence type="inferred from homology"/>
<feature type="domain" description="Amidohydrolase-related" evidence="6">
    <location>
        <begin position="47"/>
        <end position="431"/>
    </location>
</feature>
<dbReference type="InterPro" id="IPR032466">
    <property type="entry name" value="Metal_Hydrolase"/>
</dbReference>
<dbReference type="PANTHER" id="PTHR11647:SF1">
    <property type="entry name" value="COLLAPSIN RESPONSE MEDIATOR PROTEIN"/>
    <property type="match status" value="1"/>
</dbReference>
<dbReference type="InterPro" id="IPR011778">
    <property type="entry name" value="Hydantoinase/dihydroPyrase"/>
</dbReference>
<dbReference type="InterPro" id="IPR011059">
    <property type="entry name" value="Metal-dep_hydrolase_composite"/>
</dbReference>
<name>A0A845QUR8_9CLOT</name>
<dbReference type="Proteomes" id="UP000467132">
    <property type="component" value="Unassembled WGS sequence"/>
</dbReference>
<dbReference type="GO" id="GO:0046872">
    <property type="term" value="F:metal ion binding"/>
    <property type="evidence" value="ECO:0007669"/>
    <property type="project" value="UniProtKB-KW"/>
</dbReference>
<evidence type="ECO:0000313" key="7">
    <source>
        <dbReference type="EMBL" id="NBI05991.1"/>
    </source>
</evidence>
<dbReference type="AlphaFoldDB" id="A0A845QUR8"/>
<dbReference type="GO" id="GO:0004157">
    <property type="term" value="F:dihydropyrimidinase activity"/>
    <property type="evidence" value="ECO:0007669"/>
    <property type="project" value="UniProtKB-EC"/>
</dbReference>
<accession>A0A845QUR8</accession>
<dbReference type="GO" id="GO:0005829">
    <property type="term" value="C:cytosol"/>
    <property type="evidence" value="ECO:0007669"/>
    <property type="project" value="TreeGrafter"/>
</dbReference>
<evidence type="ECO:0000256" key="1">
    <source>
        <dbReference type="ARBA" id="ARBA00001947"/>
    </source>
</evidence>
<gene>
    <name evidence="7" type="primary">hydA</name>
    <name evidence="7" type="ORF">D3Z33_03850</name>
</gene>
<keyword evidence="4 7" id="KW-0378">Hydrolase</keyword>
<dbReference type="FunFam" id="3.20.20.140:FF:000076">
    <property type="entry name" value="Dihydropyrimidinase like 2"/>
    <property type="match status" value="1"/>
</dbReference>
<evidence type="ECO:0000256" key="4">
    <source>
        <dbReference type="ARBA" id="ARBA00022801"/>
    </source>
</evidence>
<dbReference type="SUPFAM" id="SSF51556">
    <property type="entry name" value="Metallo-dependent hydrolases"/>
    <property type="match status" value="1"/>
</dbReference>
<evidence type="ECO:0000256" key="2">
    <source>
        <dbReference type="ARBA" id="ARBA00008829"/>
    </source>
</evidence>
<dbReference type="NCBIfam" id="TIGR02033">
    <property type="entry name" value="D-hydantoinase"/>
    <property type="match status" value="1"/>
</dbReference>
<protein>
    <submittedName>
        <fullName evidence="7">Dihydropyrimidinase</fullName>
        <ecNumber evidence="7">3.5.2.2</ecNumber>
    </submittedName>
</protein>
<dbReference type="RefSeq" id="WP_160196475.1">
    <property type="nucleotide sequence ID" value="NZ_QXXA01000004.1"/>
</dbReference>
<keyword evidence="8" id="KW-1185">Reference proteome</keyword>
<comment type="similarity">
    <text evidence="2">Belongs to the metallo-dependent hydrolases superfamily. Hydantoinase/dihydropyrimidinase family.</text>
</comment>
<dbReference type="Gene3D" id="3.20.20.140">
    <property type="entry name" value="Metal-dependent hydrolases"/>
    <property type="match status" value="1"/>
</dbReference>
<dbReference type="PANTHER" id="PTHR11647">
    <property type="entry name" value="HYDRANTOINASE/DIHYDROPYRIMIDINASE FAMILY MEMBER"/>
    <property type="match status" value="1"/>
</dbReference>
<evidence type="ECO:0000256" key="5">
    <source>
        <dbReference type="PIRSR" id="PIRSR611778-50"/>
    </source>
</evidence>
<dbReference type="CDD" id="cd01314">
    <property type="entry name" value="D-HYD"/>
    <property type="match status" value="1"/>
</dbReference>
<dbReference type="InterPro" id="IPR006680">
    <property type="entry name" value="Amidohydro-rel"/>
</dbReference>
<evidence type="ECO:0000313" key="8">
    <source>
        <dbReference type="Proteomes" id="UP000467132"/>
    </source>
</evidence>
<evidence type="ECO:0000259" key="6">
    <source>
        <dbReference type="Pfam" id="PF01979"/>
    </source>
</evidence>
<comment type="caution">
    <text evidence="7">The sequence shown here is derived from an EMBL/GenBank/DDBJ whole genome shotgun (WGS) entry which is preliminary data.</text>
</comment>
<comment type="PTM">
    <text evidence="5">Carbamylation allows a single lysine to coordinate two divalent metal cations.</text>
</comment>
<evidence type="ECO:0000256" key="3">
    <source>
        <dbReference type="ARBA" id="ARBA00022723"/>
    </source>
</evidence>
<keyword evidence="3" id="KW-0479">Metal-binding</keyword>
<organism evidence="7 8">
    <name type="scientific">Senegalia massiliensis</name>
    <dbReference type="NCBI Taxonomy" id="1720316"/>
    <lineage>
        <taxon>Bacteria</taxon>
        <taxon>Bacillati</taxon>
        <taxon>Bacillota</taxon>
        <taxon>Clostridia</taxon>
        <taxon>Eubacteriales</taxon>
        <taxon>Clostridiaceae</taxon>
        <taxon>Senegalia</taxon>
    </lineage>
</organism>
<dbReference type="OrthoDB" id="9765462at2"/>
<reference evidence="7 8" key="1">
    <citation type="submission" date="2018-08" db="EMBL/GenBank/DDBJ databases">
        <title>Murine metabolic-syndrome-specific gut microbial biobank.</title>
        <authorList>
            <person name="Liu C."/>
        </authorList>
    </citation>
    <scope>NUCLEOTIDE SEQUENCE [LARGE SCALE GENOMIC DNA]</scope>
    <source>
        <strain evidence="7 8">583</strain>
    </source>
</reference>
<dbReference type="EC" id="3.5.2.2" evidence="7"/>
<feature type="modified residue" description="N6-carboxylysine" evidence="5">
    <location>
        <position position="148"/>
    </location>
</feature>
<comment type="cofactor">
    <cofactor evidence="1">
        <name>Zn(2+)</name>
        <dbReference type="ChEBI" id="CHEBI:29105"/>
    </cofactor>
</comment>
<dbReference type="EMBL" id="QXXA01000004">
    <property type="protein sequence ID" value="NBI05991.1"/>
    <property type="molecule type" value="Genomic_DNA"/>
</dbReference>
<dbReference type="Gene3D" id="2.30.40.10">
    <property type="entry name" value="Urease, subunit C, domain 1"/>
    <property type="match status" value="1"/>
</dbReference>
<sequence length="459" mass="51661">MIIKNGLIISEQSTYKADILIKDEKIECIGNNIEEQGHEIIDAEGRYIIPGAIDVHTHMNLIAGNYPTVDDFYSGTIAAACGGTTTIVDHLGFGPEGCNLSHQINKYHELAHDKAMIDYSFHGVVQHLNDEILDELEYHVNNGIISFKVYMAYNNKLSDDELYRVLRKMKQLGGIVPVHAENDQVINYFRAKYKSQGKIAPIYHAKSRPNNTESEAIGRILNLAKLAGDAPVYIVHLSTKEGLQEVKEARKRGQKNIFVETCTQYLTLTEEKYEKDHFEGLKYIMAPPLRTKKDIDFLWKGINQGHIQTIGTDHCPFSFSQKLIAKNDFTIAPGGGPGVEERVSVIFSEGVSKGKISINKFVEMMCTNPSRIYGLYPKKGVIQPGSDADIVIINPNSEREIKIKDLHGNSDYSMYEGLKVKCKIDRVILRGITIVKENEFLSNTIKGKFIKRKKINKNL</sequence>
<dbReference type="InterPro" id="IPR050378">
    <property type="entry name" value="Metallo-dep_Hydrolases_sf"/>
</dbReference>
<dbReference type="SUPFAM" id="SSF51338">
    <property type="entry name" value="Composite domain of metallo-dependent hydrolases"/>
    <property type="match status" value="2"/>
</dbReference>
<dbReference type="Pfam" id="PF01979">
    <property type="entry name" value="Amidohydro_1"/>
    <property type="match status" value="1"/>
</dbReference>